<evidence type="ECO:0000256" key="3">
    <source>
        <dbReference type="ARBA" id="ARBA00004556"/>
    </source>
</evidence>
<keyword evidence="16" id="KW-1185">Reference proteome</keyword>
<dbReference type="PANTHER" id="PTHR11830">
    <property type="entry name" value="40S RIBOSOMAL PROTEIN S3A"/>
    <property type="match status" value="1"/>
</dbReference>
<proteinExistence type="inferred from homology"/>
<dbReference type="Pfam" id="PF00443">
    <property type="entry name" value="UCH"/>
    <property type="match status" value="1"/>
</dbReference>
<organism evidence="15 16">
    <name type="scientific">Paramuricea clavata</name>
    <name type="common">Red gorgonian</name>
    <name type="synonym">Violescent sea-whip</name>
    <dbReference type="NCBI Taxonomy" id="317549"/>
    <lineage>
        <taxon>Eukaryota</taxon>
        <taxon>Metazoa</taxon>
        <taxon>Cnidaria</taxon>
        <taxon>Anthozoa</taxon>
        <taxon>Octocorallia</taxon>
        <taxon>Malacalcyonacea</taxon>
        <taxon>Plexauridae</taxon>
        <taxon>Paramuricea</taxon>
    </lineage>
</organism>
<protein>
    <recommendedName>
        <fullName evidence="5">ubiquitinyl hydrolase 1</fullName>
        <ecNumber evidence="5">3.4.19.12</ecNumber>
    </recommendedName>
</protein>
<dbReference type="GO" id="GO:0005813">
    <property type="term" value="C:centrosome"/>
    <property type="evidence" value="ECO:0007669"/>
    <property type="project" value="UniProtKB-SubCell"/>
</dbReference>
<dbReference type="PROSITE" id="PS50245">
    <property type="entry name" value="CAP_GLY_2"/>
    <property type="match status" value="2"/>
</dbReference>
<keyword evidence="7" id="KW-0597">Phosphoprotein</keyword>
<dbReference type="SUPFAM" id="SSF74924">
    <property type="entry name" value="Cap-Gly domain"/>
    <property type="match status" value="3"/>
</dbReference>
<dbReference type="FunFam" id="2.30.30.190:FF:000007">
    <property type="entry name" value="Putative ubiquitin carboxyl-terminal hydrolase CYLD"/>
    <property type="match status" value="1"/>
</dbReference>
<name>A0A6S7IZS5_PARCT</name>
<comment type="similarity">
    <text evidence="4">Belongs to the peptidase C19 family.</text>
</comment>
<evidence type="ECO:0000256" key="13">
    <source>
        <dbReference type="ARBA" id="ARBA00022833"/>
    </source>
</evidence>
<evidence type="ECO:0000256" key="4">
    <source>
        <dbReference type="ARBA" id="ARBA00009085"/>
    </source>
</evidence>
<gene>
    <name evidence="15" type="ORF">PACLA_8A036243</name>
</gene>
<dbReference type="InterPro" id="IPR001394">
    <property type="entry name" value="Peptidase_C19_UCH"/>
</dbReference>
<comment type="subcellular location">
    <subcellularLocation>
        <location evidence="2">Cytoplasm</location>
        <location evidence="2">Cytoskeleton</location>
        <location evidence="2">Microtubule organizing center</location>
        <location evidence="2">Centrosome</location>
    </subcellularLocation>
    <subcellularLocation>
        <location evidence="3">Cytoplasm</location>
        <location evidence="3">Perinuclear region</location>
    </subcellularLocation>
</comment>
<sequence length="895" mass="101535">MAEMVNMSDGKNVHSFYILLRDRIAKKPDKSYNSSSLKFASLLQGEILIRNVTTAADESKGLIRLHPYDKPNYFCDCPFGDVKRIDEKEAKLLLPISTMGNRFKLFENKSLLNGKKMTLGSYVYVTVRSVGGGSSKQEIRGVVRYKGPLPKEYGTWFGVELLEGAGRGTTNGMYKGVTFFKCQTDFGVFVTLEKLRLCEDQTETQSESKTDPKEVNGTDESNSGMFTKVKKLAEGLSNLVLGEQQRENSLDMQKKSAGQALDVGHQMDDRVWVYIGDKLCAGFIRYIGRIPGGKEILVGIELDHDVGQGNGDYYNKQLFTCAMNHAHFTPVDNVISHEKLQELYHEPEGANMPALKNNPHSQPQTSQDILNMESRFSNQSQDQVRKEQENMLKKFQQDKLKMAGTKNFQENRSGVEHTQLDEHWKNKNRNQPKVNNYVTCTTVEVNKHVKDPRSPTSLPSKMDIGSMVEVLSKHQAPKYGVIRWIGFIPNNDKKIAGLELEEELAACTDGTFLSKRYFTCPNRRGFFVHLHNCLPDSRFLRNSIENHADKRLSGTDFGRYYSPIIEEDVFIPPPEKLKVYLKQDAQGIQGHHNSCYLDATLFAAFAFSSVMDSILLRPKNEKDIDDYKKVQTVLRNNIVYPLRSHGFVRADRVLELRQLLDKLGTVTGLVGEEKDPEEFLTTLLHQVLKSEPFLKIKSGKSDVSNEYFYQVLADKDVERVLPSVEELLKKSFHQSDLKLTEVPSCLIVQMPRFGKGFKMYKRILPSLTINIGELVDNCPQDCAVCGQLARYHCRECFAVTGTDIDSSGNFCKECNERVHSHVKRNKHKYIPIAVSREIGASYANKPVEHREMELIAVICIETSHYVTFAKCEEPDGVVKWCFFDSMADRIGKDDA</sequence>
<accession>A0A6S7IZS5</accession>
<evidence type="ECO:0000256" key="14">
    <source>
        <dbReference type="SAM" id="MobiDB-lite"/>
    </source>
</evidence>
<evidence type="ECO:0000256" key="9">
    <source>
        <dbReference type="ARBA" id="ARBA00022723"/>
    </source>
</evidence>
<dbReference type="SMART" id="SM01052">
    <property type="entry name" value="CAP_GLY"/>
    <property type="match status" value="3"/>
</dbReference>
<keyword evidence="9" id="KW-0479">Metal-binding</keyword>
<evidence type="ECO:0000256" key="12">
    <source>
        <dbReference type="ARBA" id="ARBA00022807"/>
    </source>
</evidence>
<dbReference type="GO" id="GO:0046872">
    <property type="term" value="F:metal ion binding"/>
    <property type="evidence" value="ECO:0007669"/>
    <property type="project" value="UniProtKB-KW"/>
</dbReference>
<dbReference type="Gene3D" id="2.30.30.190">
    <property type="entry name" value="CAP Gly-rich-like domain"/>
    <property type="match status" value="3"/>
</dbReference>
<comment type="caution">
    <text evidence="15">The sequence shown here is derived from an EMBL/GenBank/DDBJ whole genome shotgun (WGS) entry which is preliminary data.</text>
</comment>
<evidence type="ECO:0000256" key="1">
    <source>
        <dbReference type="ARBA" id="ARBA00000707"/>
    </source>
</evidence>
<dbReference type="Gene3D" id="3.90.70.10">
    <property type="entry name" value="Cysteine proteinases"/>
    <property type="match status" value="1"/>
</dbReference>
<keyword evidence="10" id="KW-0833">Ubl conjugation pathway</keyword>
<keyword evidence="6" id="KW-0963">Cytoplasm</keyword>
<evidence type="ECO:0000256" key="2">
    <source>
        <dbReference type="ARBA" id="ARBA00004300"/>
    </source>
</evidence>
<dbReference type="GO" id="GO:0016579">
    <property type="term" value="P:protein deubiquitination"/>
    <property type="evidence" value="ECO:0007669"/>
    <property type="project" value="InterPro"/>
</dbReference>
<evidence type="ECO:0000256" key="8">
    <source>
        <dbReference type="ARBA" id="ARBA00022670"/>
    </source>
</evidence>
<dbReference type="InterPro" id="IPR036859">
    <property type="entry name" value="CAP-Gly_dom_sf"/>
</dbReference>
<feature type="region of interest" description="Disordered" evidence="14">
    <location>
        <begin position="201"/>
        <end position="223"/>
    </location>
</feature>
<dbReference type="Pfam" id="PF01302">
    <property type="entry name" value="CAP_GLY"/>
    <property type="match status" value="3"/>
</dbReference>
<dbReference type="EMBL" id="CACRXK020013365">
    <property type="protein sequence ID" value="CAB4025026.1"/>
    <property type="molecule type" value="Genomic_DNA"/>
</dbReference>
<dbReference type="GO" id="GO:0048471">
    <property type="term" value="C:perinuclear region of cytoplasm"/>
    <property type="evidence" value="ECO:0007669"/>
    <property type="project" value="UniProtKB-SubCell"/>
</dbReference>
<keyword evidence="12" id="KW-0788">Thiol protease</keyword>
<dbReference type="OrthoDB" id="6287070at2759"/>
<dbReference type="Proteomes" id="UP001152795">
    <property type="component" value="Unassembled WGS sequence"/>
</dbReference>
<evidence type="ECO:0000313" key="15">
    <source>
        <dbReference type="EMBL" id="CAB4025026.1"/>
    </source>
</evidence>
<feature type="compositionally biased region" description="Basic and acidic residues" evidence="14">
    <location>
        <begin position="206"/>
        <end position="216"/>
    </location>
</feature>
<keyword evidence="8" id="KW-0645">Protease</keyword>
<comment type="catalytic activity">
    <reaction evidence="1">
        <text>Thiol-dependent hydrolysis of ester, thioester, amide, peptide and isopeptide bonds formed by the C-terminal Gly of ubiquitin (a 76-residue protein attached to proteins as an intracellular targeting signal).</text>
        <dbReference type="EC" id="3.4.19.12"/>
    </reaction>
</comment>
<dbReference type="SUPFAM" id="SSF54001">
    <property type="entry name" value="Cysteine proteinases"/>
    <property type="match status" value="1"/>
</dbReference>
<evidence type="ECO:0000313" key="16">
    <source>
        <dbReference type="Proteomes" id="UP001152795"/>
    </source>
</evidence>
<dbReference type="PROSITE" id="PS50235">
    <property type="entry name" value="USP_3"/>
    <property type="match status" value="1"/>
</dbReference>
<evidence type="ECO:0000256" key="6">
    <source>
        <dbReference type="ARBA" id="ARBA00022490"/>
    </source>
</evidence>
<dbReference type="InterPro" id="IPR028889">
    <property type="entry name" value="USP"/>
</dbReference>
<dbReference type="GO" id="GO:0006508">
    <property type="term" value="P:proteolysis"/>
    <property type="evidence" value="ECO:0007669"/>
    <property type="project" value="UniProtKB-KW"/>
</dbReference>
<keyword evidence="13" id="KW-0862">Zinc</keyword>
<dbReference type="AlphaFoldDB" id="A0A6S7IZS5"/>
<dbReference type="EC" id="3.4.19.12" evidence="5"/>
<evidence type="ECO:0000256" key="11">
    <source>
        <dbReference type="ARBA" id="ARBA00022801"/>
    </source>
</evidence>
<evidence type="ECO:0000256" key="5">
    <source>
        <dbReference type="ARBA" id="ARBA00012759"/>
    </source>
</evidence>
<evidence type="ECO:0000256" key="10">
    <source>
        <dbReference type="ARBA" id="ARBA00022786"/>
    </source>
</evidence>
<dbReference type="GO" id="GO:0004843">
    <property type="term" value="F:cysteine-type deubiquitinase activity"/>
    <property type="evidence" value="ECO:0007669"/>
    <property type="project" value="UniProtKB-EC"/>
</dbReference>
<reference evidence="15" key="1">
    <citation type="submission" date="2020-04" db="EMBL/GenBank/DDBJ databases">
        <authorList>
            <person name="Alioto T."/>
            <person name="Alioto T."/>
            <person name="Gomez Garrido J."/>
        </authorList>
    </citation>
    <scope>NUCLEOTIDE SEQUENCE</scope>
    <source>
        <strain evidence="15">A484AB</strain>
    </source>
</reference>
<dbReference type="InterPro" id="IPR000938">
    <property type="entry name" value="CAP-Gly_domain"/>
</dbReference>
<evidence type="ECO:0000256" key="7">
    <source>
        <dbReference type="ARBA" id="ARBA00022553"/>
    </source>
</evidence>
<dbReference type="InterPro" id="IPR038765">
    <property type="entry name" value="Papain-like_cys_pep_sf"/>
</dbReference>
<keyword evidence="11 15" id="KW-0378">Hydrolase</keyword>